<dbReference type="EMBL" id="VFJE01000056">
    <property type="protein sequence ID" value="TPD65764.1"/>
    <property type="molecule type" value="Genomic_DNA"/>
</dbReference>
<sequence length="261" mass="28176">MKKLFILLISVASFISCSDPDEVTYDSKKTFVGFENTVYDLRVPRDASTVLNLKFASSSVSSAVRTYNVSVITDVSDANTATYSIPATFTIPANERFGTLAIAGTDNGLVDATVKKFVFKLSGLGANETTDNDIITVFVYEFCPVVAADFAGTFDSNTWFLDGPAVNEIVAGTDPNTIVITDFYDTPFVLTYDEDNNITFPPKDTGLTNGPGGPAIWARMSASPTQVSGIDGCTGRMTLWIEYYTLTGLTAGVQQEVFVKQ</sequence>
<reference evidence="1 2" key="1">
    <citation type="submission" date="2019-06" db="EMBL/GenBank/DDBJ databases">
        <title>Flavobacterium sp. MaA-Y11 from geoumgang.</title>
        <authorList>
            <person name="Jeong S."/>
        </authorList>
    </citation>
    <scope>NUCLEOTIDE SEQUENCE [LARGE SCALE GENOMIC DNA]</scope>
    <source>
        <strain evidence="1 2">MaA-Y11</strain>
    </source>
</reference>
<dbReference type="RefSeq" id="WP_140002240.1">
    <property type="nucleotide sequence ID" value="NZ_VFJE01000056.1"/>
</dbReference>
<dbReference type="PROSITE" id="PS51257">
    <property type="entry name" value="PROKAR_LIPOPROTEIN"/>
    <property type="match status" value="1"/>
</dbReference>
<evidence type="ECO:0000313" key="2">
    <source>
        <dbReference type="Proteomes" id="UP000319175"/>
    </source>
</evidence>
<proteinExistence type="predicted"/>
<name>A0A501Q0A6_9FLAO</name>
<reference evidence="1 2" key="2">
    <citation type="submission" date="2019-06" db="EMBL/GenBank/DDBJ databases">
        <authorList>
            <person name="Seo Y."/>
        </authorList>
    </citation>
    <scope>NUCLEOTIDE SEQUENCE [LARGE SCALE GENOMIC DNA]</scope>
    <source>
        <strain evidence="1 2">MaA-Y11</strain>
    </source>
</reference>
<comment type="caution">
    <text evidence="1">The sequence shown here is derived from an EMBL/GenBank/DDBJ whole genome shotgun (WGS) entry which is preliminary data.</text>
</comment>
<dbReference type="OrthoDB" id="1341662at2"/>
<organism evidence="1 2">
    <name type="scientific">Flavobacterium microcysteis</name>
    <dbReference type="NCBI Taxonomy" id="2596891"/>
    <lineage>
        <taxon>Bacteria</taxon>
        <taxon>Pseudomonadati</taxon>
        <taxon>Bacteroidota</taxon>
        <taxon>Flavobacteriia</taxon>
        <taxon>Flavobacteriales</taxon>
        <taxon>Flavobacteriaceae</taxon>
        <taxon>Flavobacterium</taxon>
    </lineage>
</organism>
<keyword evidence="2" id="KW-1185">Reference proteome</keyword>
<gene>
    <name evidence="1" type="ORF">FJA49_16390</name>
</gene>
<evidence type="ECO:0008006" key="3">
    <source>
        <dbReference type="Google" id="ProtNLM"/>
    </source>
</evidence>
<accession>A0A501Q0A6</accession>
<protein>
    <recommendedName>
        <fullName evidence="3">DUF1735 domain-containing protein</fullName>
    </recommendedName>
</protein>
<evidence type="ECO:0000313" key="1">
    <source>
        <dbReference type="EMBL" id="TPD65764.1"/>
    </source>
</evidence>
<dbReference type="Proteomes" id="UP000319175">
    <property type="component" value="Unassembled WGS sequence"/>
</dbReference>
<dbReference type="AlphaFoldDB" id="A0A501Q0A6"/>